<feature type="compositionally biased region" description="Low complexity" evidence="10">
    <location>
        <begin position="1472"/>
        <end position="1490"/>
    </location>
</feature>
<dbReference type="Pfam" id="PF00094">
    <property type="entry name" value="VWD"/>
    <property type="match status" value="3"/>
</dbReference>
<gene>
    <name evidence="16" type="ORF">OFUS_LOCUS13989</name>
</gene>
<dbReference type="PROSITE" id="PS50026">
    <property type="entry name" value="EGF_3"/>
    <property type="match status" value="1"/>
</dbReference>
<dbReference type="PANTHER" id="PTHR11339">
    <property type="entry name" value="EXTRACELLULAR MATRIX GLYCOPROTEIN RELATED"/>
    <property type="match status" value="1"/>
</dbReference>
<dbReference type="SMART" id="SM00181">
    <property type="entry name" value="EGF"/>
    <property type="match status" value="3"/>
</dbReference>
<dbReference type="Proteomes" id="UP000749559">
    <property type="component" value="Unassembled WGS sequence"/>
</dbReference>
<evidence type="ECO:0000256" key="6">
    <source>
        <dbReference type="ARBA" id="ARBA00023157"/>
    </source>
</evidence>
<dbReference type="PROSITE" id="PS50022">
    <property type="entry name" value="FA58C_3"/>
    <property type="match status" value="1"/>
</dbReference>
<dbReference type="InterPro" id="IPR001007">
    <property type="entry name" value="VWF_dom"/>
</dbReference>
<keyword evidence="4" id="KW-0677">Repeat</keyword>
<evidence type="ECO:0000256" key="11">
    <source>
        <dbReference type="SAM" id="SignalP"/>
    </source>
</evidence>
<dbReference type="PROSITE" id="PS50923">
    <property type="entry name" value="SUSHI"/>
    <property type="match status" value="1"/>
</dbReference>
<dbReference type="GO" id="GO:0031012">
    <property type="term" value="C:extracellular matrix"/>
    <property type="evidence" value="ECO:0007669"/>
    <property type="project" value="TreeGrafter"/>
</dbReference>
<dbReference type="PROSITE" id="PS00022">
    <property type="entry name" value="EGF_1"/>
    <property type="match status" value="1"/>
</dbReference>
<feature type="chain" id="PRO_5035861933" evidence="11">
    <location>
        <begin position="25"/>
        <end position="2156"/>
    </location>
</feature>
<feature type="signal peptide" evidence="11">
    <location>
        <begin position="1"/>
        <end position="24"/>
    </location>
</feature>
<dbReference type="SMART" id="SM00216">
    <property type="entry name" value="VWD"/>
    <property type="match status" value="3"/>
</dbReference>
<dbReference type="EMBL" id="CAIIXF020000007">
    <property type="protein sequence ID" value="CAH1788460.1"/>
    <property type="molecule type" value="Genomic_DNA"/>
</dbReference>
<dbReference type="InterPro" id="IPR014853">
    <property type="entry name" value="VWF/SSPO/ZAN-like_Cys-rich_dom"/>
</dbReference>
<keyword evidence="6 8" id="KW-1015">Disulfide bond</keyword>
<keyword evidence="3 11" id="KW-0732">Signal</keyword>
<reference evidence="16" key="1">
    <citation type="submission" date="2022-03" db="EMBL/GenBank/DDBJ databases">
        <authorList>
            <person name="Martin C."/>
        </authorList>
    </citation>
    <scope>NUCLEOTIDE SEQUENCE</scope>
</reference>
<dbReference type="InterPro" id="IPR000421">
    <property type="entry name" value="FA58C"/>
</dbReference>
<dbReference type="SMART" id="SM00231">
    <property type="entry name" value="FA58C"/>
    <property type="match status" value="1"/>
</dbReference>
<dbReference type="InterPro" id="IPR050780">
    <property type="entry name" value="Mucin_vWF_Thrombospondin_sf"/>
</dbReference>
<feature type="compositionally biased region" description="Low complexity" evidence="10">
    <location>
        <begin position="1748"/>
        <end position="1781"/>
    </location>
</feature>
<evidence type="ECO:0000256" key="7">
    <source>
        <dbReference type="ARBA" id="ARBA00023180"/>
    </source>
</evidence>
<dbReference type="Gene3D" id="2.60.120.260">
    <property type="entry name" value="Galactose-binding domain-like"/>
    <property type="match status" value="1"/>
</dbReference>
<name>A0A8S4P6D2_OWEFU</name>
<feature type="compositionally biased region" description="Low complexity" evidence="10">
    <location>
        <begin position="1844"/>
        <end position="1866"/>
    </location>
</feature>
<feature type="region of interest" description="Disordered" evidence="10">
    <location>
        <begin position="47"/>
        <end position="68"/>
    </location>
</feature>
<keyword evidence="5" id="KW-0186">Copper</keyword>
<feature type="domain" description="EGF-like" evidence="13">
    <location>
        <begin position="121"/>
        <end position="152"/>
    </location>
</feature>
<dbReference type="SMART" id="SM00215">
    <property type="entry name" value="VWC_out"/>
    <property type="match status" value="2"/>
</dbReference>
<evidence type="ECO:0000256" key="4">
    <source>
        <dbReference type="ARBA" id="ARBA00022737"/>
    </source>
</evidence>
<dbReference type="GO" id="GO:0005615">
    <property type="term" value="C:extracellular space"/>
    <property type="evidence" value="ECO:0007669"/>
    <property type="project" value="TreeGrafter"/>
</dbReference>
<dbReference type="PROSITE" id="PS51233">
    <property type="entry name" value="VWFD"/>
    <property type="match status" value="3"/>
</dbReference>
<dbReference type="CDD" id="cd19941">
    <property type="entry name" value="TIL"/>
    <property type="match status" value="4"/>
</dbReference>
<feature type="disulfide bond" evidence="8">
    <location>
        <begin position="142"/>
        <end position="151"/>
    </location>
</feature>
<keyword evidence="9" id="KW-0768">Sushi</keyword>
<dbReference type="Pfam" id="PF00754">
    <property type="entry name" value="F5_F8_type_C"/>
    <property type="match status" value="1"/>
</dbReference>
<dbReference type="Gene3D" id="2.10.25.10">
    <property type="entry name" value="Laminin"/>
    <property type="match status" value="4"/>
</dbReference>
<feature type="domain" description="VWFD" evidence="15">
    <location>
        <begin position="1064"/>
        <end position="1234"/>
    </location>
</feature>
<feature type="domain" description="Sushi" evidence="14">
    <location>
        <begin position="149"/>
        <end position="217"/>
    </location>
</feature>
<dbReference type="PANTHER" id="PTHR11339:SF386">
    <property type="entry name" value="HEMOLECTIN, ISOFORM A"/>
    <property type="match status" value="1"/>
</dbReference>
<feature type="domain" description="VWFD" evidence="15">
    <location>
        <begin position="608"/>
        <end position="776"/>
    </location>
</feature>
<evidence type="ECO:0000313" key="17">
    <source>
        <dbReference type="Proteomes" id="UP000749559"/>
    </source>
</evidence>
<comment type="caution">
    <text evidence="8">Lacks conserved residue(s) required for the propagation of feature annotation.</text>
</comment>
<feature type="non-terminal residue" evidence="16">
    <location>
        <position position="2156"/>
    </location>
</feature>
<feature type="domain" description="F5/8 type C" evidence="12">
    <location>
        <begin position="1968"/>
        <end position="2123"/>
    </location>
</feature>
<feature type="compositionally biased region" description="Low complexity" evidence="10">
    <location>
        <begin position="1796"/>
        <end position="1837"/>
    </location>
</feature>
<dbReference type="InterPro" id="IPR008979">
    <property type="entry name" value="Galactose-bd-like_sf"/>
</dbReference>
<feature type="compositionally biased region" description="Polar residues" evidence="10">
    <location>
        <begin position="1459"/>
        <end position="1468"/>
    </location>
</feature>
<feature type="domain" description="VWFD" evidence="15">
    <location>
        <begin position="245"/>
        <end position="420"/>
    </location>
</feature>
<dbReference type="OrthoDB" id="6262482at2759"/>
<comment type="subcellular location">
    <subcellularLocation>
        <location evidence="1">Secreted</location>
    </subcellularLocation>
</comment>
<keyword evidence="7" id="KW-0325">Glycoprotein</keyword>
<keyword evidence="2" id="KW-0964">Secreted</keyword>
<comment type="caution">
    <text evidence="16">The sequence shown here is derived from an EMBL/GenBank/DDBJ whole genome shotgun (WGS) entry which is preliminary data.</text>
</comment>
<dbReference type="InterPro" id="IPR000436">
    <property type="entry name" value="Sushi_SCR_CCP_dom"/>
</dbReference>
<evidence type="ECO:0000256" key="5">
    <source>
        <dbReference type="ARBA" id="ARBA00023008"/>
    </source>
</evidence>
<evidence type="ECO:0000259" key="14">
    <source>
        <dbReference type="PROSITE" id="PS50923"/>
    </source>
</evidence>
<proteinExistence type="predicted"/>
<sequence>MSMALQRAFTRLVIFVYIVTVCFAKPRSENVDFEHRQHRRHKRDVQEIIRGPDQGPQTGCLDPQSPSNGRVQCEDDGWDLICTGTCLSGWSFPTREDSIQLICDHYDGSWQNDANSYPACVPHCSLPCHNGGRCVAPNTCTCPKNFRGNTCEFPIDACSITDPPANANVSCTHDNTMTRCYVSCQKGYRFETPPADEYSCDIDGDWSPTSNMPDCVPEVTIIPGTNVIPTFVPVTEAPPPPFEEPYCATWGQSHYKTFDSRYYEFSSQCTYVLARDCGLNTFDIHVVNDKSCTANDKCSRAIKMYVGESVLALFRAENGPVVTWNGDAVSIPSSVAGIIVEQIADYIYVRTSLGIKLRWDSWEGIYVEPNDDMIGKMCGLCGTYDGDRSNDFTSIDGNEMRLADGFAESWKMENFDDSCRDVVHPDLCDPSTQSGSMRLRDAQSRCRFLLEPQFTACSEKLDPTPYISACEKDYCSCNSTERSDCPCNSFSEYFRACARIGIKKVPNWRSGQTCPIKCPFGQNYDQCGTSCPKTCANTLDACIGEHCVDGCQCPAGHVVYGDTCLKPNECPCVYQRKEFSSGSIIAQDCNTCKCKSGKWECTKLVCTAMCSTSGDPHIKTFDGKRYNFMGTCSYYLLFDEQYKIIAEYGKCGSLESTCTKSVVIKVGSITVQLKTHKAVLINGVEIAERPQRLPGIRIQEATSIFTLVQLDNGIRIHWDSQSRAYIYAPPEFKDKTLGLCGTFNGNQKDDFTTREGDIEFNSVDFGNKWKVEYLCNNVVDPVADPCEIYTQRKPVAITECAKLKSELFADCHDVVAVDTFYQNCMYDVCECTGSLADCLCPTLGTYADECAKMGVPMQWRQFVTPCAVSCTGGQTYQACASPCGRTCRDININPACVEVCVEGCNCPAGKTLSENNECIPVDECPCIFDEREYESGFITIRGEEVCQCIGAQWKCVPKTDQHDPEKIPPICPEHMVYSDCVPNCPKTCSSIQSDDCDQVHCQAGCQCADGYVMDDSSRVCVKEEECPCMHGGKSFREGDTITMDCNLCTCLNRRWTCETKPCPGICTNWGSSHHITFDGSEFQFAGTCEYVMVASAASNNYKFIVTTENVACGTSGVTCTKSVKFSLGTPGTSSYVEMQLIRDRNIVVPSNAPFSVQEVGLYVFVVTDIGVTLMWDKGTRLYIRLDSRHSGKVEGLCGDYNGDESNDFTPPNGGMPLTKPEDFGESWKVHSYCEKATSVPGACEHSPYRKPWAQKECGIIAGDLFAECHGEVPYQSYLERCIYDTCACDMGGDCECLCTAIAAYAQECTLKGVEVRWRSQELCPMQCEDCMEYQPCVSLCPPRTCENRNEYDSILSTCDDIMCVEGCDYTPCPPGQIFLNNTHPPKCIPEVICRSTCIVNGKEYVEGQPITDPAVCDPCQVCFCEGGYVKKTGTPCSTVSRPITTGPTGVTITPTGITRPSTGLTVTITERPPTGSPTVGTGTTTVGTGPTTPPPSATTPKVGVTTTPTTVTTFEPVCLEDGWTQWMSSFIPTPLNQGDLETYPNLRKAYQFCSFNEITAVQCRVIGTNTMADYSGQTVTCSMDNGLICYNKDQEANTCYDYEVRVYCECTEATTPVVPPSGESTTPSEVTTPGGTLPPGVSTTACEYWSEWMNAYTPDDEGDKELLPTLRGFYDFCESKYISEVRCRAAESQVPSEFTGQDTQCGVEVPGFRCSNDGTPDGTCLDYEIQVKCECTVQGTTPGGEGTTPGEVTGTPKPKTPGTEETQGPTGATTPKPTGPTGQPPTGTPGTGTPGIGSTETPKTPETPVTGTPGSPITGSTEGPGTTETGTPGPSTPGTGGTESTGATTPRPTGPTSKPPTGTTPRVPECERTGWTEWIDTDSPTTGAGDIESVTDIINTVDGMCPQDMVSAIQCRDANTKDGVGLTDDSEVICTIQDGLVCLSSKQADGQCENYEVRFFCKCTEEICDKPIISEDGNIEDSQLSSTGYWGTDPRHGPQRSRLDTVLGPGGYGGWTARVNDQEQWIKVDFGTPIEVAGLVTQGRSDKPEWVKSYRVILSDDNCENFFYMTTEDGTTPKIFDANLDQNTQVKIMFDNIPTTRCIGINPIDWHSAISLRWDVLGCRQPSTPGTPGTTGTEPTEGTPGTGTPGTEKPPT</sequence>
<keyword evidence="17" id="KW-1185">Reference proteome</keyword>
<accession>A0A8S4P6D2</accession>
<evidence type="ECO:0000259" key="15">
    <source>
        <dbReference type="PROSITE" id="PS51233"/>
    </source>
</evidence>
<dbReference type="InterPro" id="IPR036084">
    <property type="entry name" value="Ser_inhib-like_sf"/>
</dbReference>
<keyword evidence="8" id="KW-0245">EGF-like domain</keyword>
<dbReference type="Pfam" id="PF13330">
    <property type="entry name" value="Mucin2_WxxW"/>
    <property type="match status" value="3"/>
</dbReference>
<dbReference type="InterPro" id="IPR002919">
    <property type="entry name" value="TIL_dom"/>
</dbReference>
<feature type="region of interest" description="Disordered" evidence="10">
    <location>
        <begin position="1739"/>
        <end position="1869"/>
    </location>
</feature>
<dbReference type="InterPro" id="IPR001846">
    <property type="entry name" value="VWF_type-D"/>
</dbReference>
<evidence type="ECO:0000313" key="16">
    <source>
        <dbReference type="EMBL" id="CAH1788460.1"/>
    </source>
</evidence>
<dbReference type="CDD" id="cd00057">
    <property type="entry name" value="FA58C"/>
    <property type="match status" value="1"/>
</dbReference>
<dbReference type="InterPro" id="IPR025155">
    <property type="entry name" value="WxxW_domain"/>
</dbReference>
<feature type="region of interest" description="Disordered" evidence="10">
    <location>
        <begin position="1447"/>
        <end position="1506"/>
    </location>
</feature>
<organism evidence="16 17">
    <name type="scientific">Owenia fusiformis</name>
    <name type="common">Polychaete worm</name>
    <dbReference type="NCBI Taxonomy" id="6347"/>
    <lineage>
        <taxon>Eukaryota</taxon>
        <taxon>Metazoa</taxon>
        <taxon>Spiralia</taxon>
        <taxon>Lophotrochozoa</taxon>
        <taxon>Annelida</taxon>
        <taxon>Polychaeta</taxon>
        <taxon>Sedentaria</taxon>
        <taxon>Canalipalpata</taxon>
        <taxon>Sabellida</taxon>
        <taxon>Oweniida</taxon>
        <taxon>Oweniidae</taxon>
        <taxon>Owenia</taxon>
    </lineage>
</organism>
<dbReference type="SUPFAM" id="SSF57196">
    <property type="entry name" value="EGF/Laminin"/>
    <property type="match status" value="1"/>
</dbReference>
<dbReference type="Pfam" id="PF08742">
    <property type="entry name" value="C8"/>
    <property type="match status" value="3"/>
</dbReference>
<evidence type="ECO:0000256" key="10">
    <source>
        <dbReference type="SAM" id="MobiDB-lite"/>
    </source>
</evidence>
<dbReference type="SUPFAM" id="SSF49785">
    <property type="entry name" value="Galactose-binding domain-like"/>
    <property type="match status" value="1"/>
</dbReference>
<evidence type="ECO:0000256" key="2">
    <source>
        <dbReference type="ARBA" id="ARBA00022525"/>
    </source>
</evidence>
<evidence type="ECO:0000259" key="12">
    <source>
        <dbReference type="PROSITE" id="PS50022"/>
    </source>
</evidence>
<dbReference type="SMART" id="SM00832">
    <property type="entry name" value="C8"/>
    <property type="match status" value="3"/>
</dbReference>
<evidence type="ECO:0000256" key="9">
    <source>
        <dbReference type="PROSITE-ProRule" id="PRU00302"/>
    </source>
</evidence>
<feature type="compositionally biased region" description="Low complexity" evidence="10">
    <location>
        <begin position="2128"/>
        <end position="2143"/>
    </location>
</feature>
<evidence type="ECO:0000256" key="8">
    <source>
        <dbReference type="PROSITE-ProRule" id="PRU00076"/>
    </source>
</evidence>
<feature type="disulfide bond" evidence="8">
    <location>
        <begin position="124"/>
        <end position="134"/>
    </location>
</feature>
<dbReference type="Pfam" id="PF01826">
    <property type="entry name" value="TIL"/>
    <property type="match status" value="3"/>
</dbReference>
<dbReference type="InterPro" id="IPR000742">
    <property type="entry name" value="EGF"/>
</dbReference>
<feature type="region of interest" description="Disordered" evidence="10">
    <location>
        <begin position="2125"/>
        <end position="2156"/>
    </location>
</feature>
<evidence type="ECO:0000256" key="1">
    <source>
        <dbReference type="ARBA" id="ARBA00004613"/>
    </source>
</evidence>
<dbReference type="SUPFAM" id="SSF57567">
    <property type="entry name" value="Serine protease inhibitors"/>
    <property type="match status" value="3"/>
</dbReference>
<evidence type="ECO:0000256" key="3">
    <source>
        <dbReference type="ARBA" id="ARBA00022729"/>
    </source>
</evidence>
<dbReference type="FunFam" id="2.10.25.10:FF:000055">
    <property type="entry name" value="alpha-tectorin isoform X1"/>
    <property type="match status" value="1"/>
</dbReference>
<protein>
    <submittedName>
        <fullName evidence="16">Uncharacterized protein</fullName>
    </submittedName>
</protein>
<evidence type="ECO:0000259" key="13">
    <source>
        <dbReference type="PROSITE" id="PS50026"/>
    </source>
</evidence>
<feature type="compositionally biased region" description="Low complexity" evidence="10">
    <location>
        <begin position="1447"/>
        <end position="1458"/>
    </location>
</feature>